<dbReference type="EMBL" id="MNCJ02000330">
    <property type="protein sequence ID" value="KAF5766380.1"/>
    <property type="molecule type" value="Genomic_DNA"/>
</dbReference>
<gene>
    <name evidence="1" type="ORF">HanXRQr2_Chr15g0714691</name>
</gene>
<reference evidence="1" key="2">
    <citation type="submission" date="2020-06" db="EMBL/GenBank/DDBJ databases">
        <title>Helianthus annuus Genome sequencing and assembly Release 2.</title>
        <authorList>
            <person name="Gouzy J."/>
            <person name="Langlade N."/>
            <person name="Munos S."/>
        </authorList>
    </citation>
    <scope>NUCLEOTIDE SEQUENCE</scope>
    <source>
        <tissue evidence="1">Leaves</tissue>
    </source>
</reference>
<evidence type="ECO:0000313" key="2">
    <source>
        <dbReference type="Proteomes" id="UP000215914"/>
    </source>
</evidence>
<dbReference type="Gramene" id="mRNA:HanXRQr2_Chr15g0714691">
    <property type="protein sequence ID" value="CDS:HanXRQr2_Chr15g0714691.1"/>
    <property type="gene ID" value="HanXRQr2_Chr15g0714691"/>
</dbReference>
<sequence length="76" mass="8728">MPIDGIWNSIPSNIHSLQNNTNKYPKMPHQINVPIRLVQLYEPTTILMLSIMHLWPLIPILPSKHPKALHPIFTSS</sequence>
<proteinExistence type="predicted"/>
<comment type="caution">
    <text evidence="1">The sequence shown here is derived from an EMBL/GenBank/DDBJ whole genome shotgun (WGS) entry which is preliminary data.</text>
</comment>
<protein>
    <submittedName>
        <fullName evidence="1">Uncharacterized protein</fullName>
    </submittedName>
</protein>
<organism evidence="1 2">
    <name type="scientific">Helianthus annuus</name>
    <name type="common">Common sunflower</name>
    <dbReference type="NCBI Taxonomy" id="4232"/>
    <lineage>
        <taxon>Eukaryota</taxon>
        <taxon>Viridiplantae</taxon>
        <taxon>Streptophyta</taxon>
        <taxon>Embryophyta</taxon>
        <taxon>Tracheophyta</taxon>
        <taxon>Spermatophyta</taxon>
        <taxon>Magnoliopsida</taxon>
        <taxon>eudicotyledons</taxon>
        <taxon>Gunneridae</taxon>
        <taxon>Pentapetalae</taxon>
        <taxon>asterids</taxon>
        <taxon>campanulids</taxon>
        <taxon>Asterales</taxon>
        <taxon>Asteraceae</taxon>
        <taxon>Asteroideae</taxon>
        <taxon>Heliantheae alliance</taxon>
        <taxon>Heliantheae</taxon>
        <taxon>Helianthus</taxon>
    </lineage>
</organism>
<reference evidence="1" key="1">
    <citation type="journal article" date="2017" name="Nature">
        <title>The sunflower genome provides insights into oil metabolism, flowering and Asterid evolution.</title>
        <authorList>
            <person name="Badouin H."/>
            <person name="Gouzy J."/>
            <person name="Grassa C.J."/>
            <person name="Murat F."/>
            <person name="Staton S.E."/>
            <person name="Cottret L."/>
            <person name="Lelandais-Briere C."/>
            <person name="Owens G.L."/>
            <person name="Carrere S."/>
            <person name="Mayjonade B."/>
            <person name="Legrand L."/>
            <person name="Gill N."/>
            <person name="Kane N.C."/>
            <person name="Bowers J.E."/>
            <person name="Hubner S."/>
            <person name="Bellec A."/>
            <person name="Berard A."/>
            <person name="Berges H."/>
            <person name="Blanchet N."/>
            <person name="Boniface M.C."/>
            <person name="Brunel D."/>
            <person name="Catrice O."/>
            <person name="Chaidir N."/>
            <person name="Claudel C."/>
            <person name="Donnadieu C."/>
            <person name="Faraut T."/>
            <person name="Fievet G."/>
            <person name="Helmstetter N."/>
            <person name="King M."/>
            <person name="Knapp S.J."/>
            <person name="Lai Z."/>
            <person name="Le Paslier M.C."/>
            <person name="Lippi Y."/>
            <person name="Lorenzon L."/>
            <person name="Mandel J.R."/>
            <person name="Marage G."/>
            <person name="Marchand G."/>
            <person name="Marquand E."/>
            <person name="Bret-Mestries E."/>
            <person name="Morien E."/>
            <person name="Nambeesan S."/>
            <person name="Nguyen T."/>
            <person name="Pegot-Espagnet P."/>
            <person name="Pouilly N."/>
            <person name="Raftis F."/>
            <person name="Sallet E."/>
            <person name="Schiex T."/>
            <person name="Thomas J."/>
            <person name="Vandecasteele C."/>
            <person name="Vares D."/>
            <person name="Vear F."/>
            <person name="Vautrin S."/>
            <person name="Crespi M."/>
            <person name="Mangin B."/>
            <person name="Burke J.M."/>
            <person name="Salse J."/>
            <person name="Munos S."/>
            <person name="Vincourt P."/>
            <person name="Rieseberg L.H."/>
            <person name="Langlade N.B."/>
        </authorList>
    </citation>
    <scope>NUCLEOTIDE SEQUENCE</scope>
    <source>
        <tissue evidence="1">Leaves</tissue>
    </source>
</reference>
<accession>A0A9K3E3I6</accession>
<dbReference type="Proteomes" id="UP000215914">
    <property type="component" value="Unassembled WGS sequence"/>
</dbReference>
<dbReference type="AlphaFoldDB" id="A0A9K3E3I6"/>
<name>A0A9K3E3I6_HELAN</name>
<evidence type="ECO:0000313" key="1">
    <source>
        <dbReference type="EMBL" id="KAF5766380.1"/>
    </source>
</evidence>
<keyword evidence="2" id="KW-1185">Reference proteome</keyword>